<evidence type="ECO:0000313" key="6">
    <source>
        <dbReference type="EMBL" id="OGY86750.1"/>
    </source>
</evidence>
<dbReference type="PANTHER" id="PTHR30266:SF2">
    <property type="entry name" value="LARGE-CONDUCTANCE MECHANOSENSITIVE CHANNEL"/>
    <property type="match status" value="1"/>
</dbReference>
<evidence type="ECO:0000256" key="3">
    <source>
        <dbReference type="ARBA" id="ARBA00022989"/>
    </source>
</evidence>
<proteinExistence type="predicted"/>
<reference evidence="6 7" key="1">
    <citation type="journal article" date="2016" name="Nat. Commun.">
        <title>Thousands of microbial genomes shed light on interconnected biogeochemical processes in an aquifer system.</title>
        <authorList>
            <person name="Anantharaman K."/>
            <person name="Brown C.T."/>
            <person name="Hug L.A."/>
            <person name="Sharon I."/>
            <person name="Castelle C.J."/>
            <person name="Probst A.J."/>
            <person name="Thomas B.C."/>
            <person name="Singh A."/>
            <person name="Wilkins M.J."/>
            <person name="Karaoz U."/>
            <person name="Brodie E.L."/>
            <person name="Williams K.H."/>
            <person name="Hubbard S.S."/>
            <person name="Banfield J.F."/>
        </authorList>
    </citation>
    <scope>NUCLEOTIDE SEQUENCE [LARGE SCALE GENOMIC DNA]</scope>
</reference>
<evidence type="ECO:0000256" key="4">
    <source>
        <dbReference type="ARBA" id="ARBA00023136"/>
    </source>
</evidence>
<dbReference type="InterPro" id="IPR037673">
    <property type="entry name" value="MSC/AndL"/>
</dbReference>
<protein>
    <recommendedName>
        <fullName evidence="8">Mechanosensitive ion channel protein MscL</fullName>
    </recommendedName>
</protein>
<feature type="transmembrane region" description="Helical" evidence="5">
    <location>
        <begin position="78"/>
        <end position="99"/>
    </location>
</feature>
<name>A0A1G2BES4_9BACT</name>
<dbReference type="InterPro" id="IPR036019">
    <property type="entry name" value="MscL_channel"/>
</dbReference>
<keyword evidence="2 5" id="KW-0812">Transmembrane</keyword>
<sequence length="118" mass="13321">MSQLPKKRSKIKTIQEFKEFLKEYHVVSVAVAFMMGTAINELIKSFVNNVLMPLIDFLIPGGEWQNAVWQMGSVPLNWGAFLSELIHFLILALVVFLVVKKIFSKLKKASVKIGLGKT</sequence>
<gene>
    <name evidence="6" type="ORF">A2319_00835</name>
</gene>
<dbReference type="EMBL" id="MHKI01000016">
    <property type="protein sequence ID" value="OGY86750.1"/>
    <property type="molecule type" value="Genomic_DNA"/>
</dbReference>
<dbReference type="GO" id="GO:0016020">
    <property type="term" value="C:membrane"/>
    <property type="evidence" value="ECO:0007669"/>
    <property type="project" value="UniProtKB-SubCell"/>
</dbReference>
<dbReference type="SUPFAM" id="SSF81330">
    <property type="entry name" value="Gated mechanosensitive channel"/>
    <property type="match status" value="1"/>
</dbReference>
<dbReference type="AlphaFoldDB" id="A0A1G2BES4"/>
<organism evidence="6 7">
    <name type="scientific">Candidatus Kerfeldbacteria bacterium RIFOXYB2_FULL_38_14</name>
    <dbReference type="NCBI Taxonomy" id="1798547"/>
    <lineage>
        <taxon>Bacteria</taxon>
        <taxon>Candidatus Kerfeldiibacteriota</taxon>
    </lineage>
</organism>
<accession>A0A1G2BES4</accession>
<dbReference type="PANTHER" id="PTHR30266">
    <property type="entry name" value="MECHANOSENSITIVE CHANNEL MSCL"/>
    <property type="match status" value="1"/>
</dbReference>
<comment type="caution">
    <text evidence="6">The sequence shown here is derived from an EMBL/GenBank/DDBJ whole genome shotgun (WGS) entry which is preliminary data.</text>
</comment>
<evidence type="ECO:0000256" key="1">
    <source>
        <dbReference type="ARBA" id="ARBA00004141"/>
    </source>
</evidence>
<keyword evidence="3 5" id="KW-1133">Transmembrane helix</keyword>
<evidence type="ECO:0008006" key="8">
    <source>
        <dbReference type="Google" id="ProtNLM"/>
    </source>
</evidence>
<dbReference type="Gene3D" id="1.10.1200.120">
    <property type="entry name" value="Large-conductance mechanosensitive channel, MscL, domain 1"/>
    <property type="match status" value="1"/>
</dbReference>
<evidence type="ECO:0000256" key="5">
    <source>
        <dbReference type="SAM" id="Phobius"/>
    </source>
</evidence>
<dbReference type="Proteomes" id="UP000176420">
    <property type="component" value="Unassembled WGS sequence"/>
</dbReference>
<comment type="subcellular location">
    <subcellularLocation>
        <location evidence="1">Membrane</location>
        <topology evidence="1">Multi-pass membrane protein</topology>
    </subcellularLocation>
</comment>
<evidence type="ECO:0000313" key="7">
    <source>
        <dbReference type="Proteomes" id="UP000176420"/>
    </source>
</evidence>
<dbReference type="GO" id="GO:0008381">
    <property type="term" value="F:mechanosensitive monoatomic ion channel activity"/>
    <property type="evidence" value="ECO:0007669"/>
    <property type="project" value="TreeGrafter"/>
</dbReference>
<feature type="transmembrane region" description="Helical" evidence="5">
    <location>
        <begin position="21"/>
        <end position="43"/>
    </location>
</feature>
<evidence type="ECO:0000256" key="2">
    <source>
        <dbReference type="ARBA" id="ARBA00022692"/>
    </source>
</evidence>
<dbReference type="Pfam" id="PF01741">
    <property type="entry name" value="MscL"/>
    <property type="match status" value="1"/>
</dbReference>
<keyword evidence="4 5" id="KW-0472">Membrane</keyword>